<dbReference type="PANTHER" id="PTHR31735">
    <property type="entry name" value="VACUOLAR MEMBRANE PROTEIN YPL162C"/>
    <property type="match status" value="1"/>
</dbReference>
<keyword evidence="1" id="KW-0472">Membrane</keyword>
<evidence type="ECO:0000313" key="2">
    <source>
        <dbReference type="EMBL" id="CDF91062.1"/>
    </source>
</evidence>
<dbReference type="Pfam" id="PF12400">
    <property type="entry name" value="STIMATE"/>
    <property type="match status" value="1"/>
</dbReference>
<dbReference type="PANTHER" id="PTHR31735:SF1">
    <property type="entry name" value="VACUOLAR MEMBRANE PROTEIN YPL162C"/>
    <property type="match status" value="1"/>
</dbReference>
<dbReference type="InterPro" id="IPR022127">
    <property type="entry name" value="STIMATE/YPL162C"/>
</dbReference>
<dbReference type="Proteomes" id="UP000019375">
    <property type="component" value="Unassembled WGS sequence"/>
</dbReference>
<dbReference type="OrthoDB" id="431202at2759"/>
<evidence type="ECO:0000256" key="1">
    <source>
        <dbReference type="SAM" id="Phobius"/>
    </source>
</evidence>
<organism evidence="2 3">
    <name type="scientific">Zygosaccharomyces bailii (strain CLIB 213 / ATCC 58445 / CBS 680 / BCRC 21525 / NBRC 1098 / NCYC 1416 / NRRL Y-2227)</name>
    <dbReference type="NCBI Taxonomy" id="1333698"/>
    <lineage>
        <taxon>Eukaryota</taxon>
        <taxon>Fungi</taxon>
        <taxon>Dikarya</taxon>
        <taxon>Ascomycota</taxon>
        <taxon>Saccharomycotina</taxon>
        <taxon>Saccharomycetes</taxon>
        <taxon>Saccharomycetales</taxon>
        <taxon>Saccharomycetaceae</taxon>
        <taxon>Zygosaccharomyces</taxon>
    </lineage>
</organism>
<evidence type="ECO:0000313" key="3">
    <source>
        <dbReference type="Proteomes" id="UP000019375"/>
    </source>
</evidence>
<protein>
    <submittedName>
        <fullName evidence="2">ZYBA0S09-03950g1_1</fullName>
    </submittedName>
</protein>
<gene>
    <name evidence="2" type="ORF">BN860_03950g</name>
</gene>
<dbReference type="EMBL" id="HG316462">
    <property type="protein sequence ID" value="CDF91062.1"/>
    <property type="molecule type" value="Genomic_DNA"/>
</dbReference>
<sequence length="263" mass="29897">MALTGGDNSSCQLLGPTSIVIQLAMGMAVLAGLLAKRNHEHPRRKLVVWGYDVGKQMIGALGIHFVNLALGLWQERRALFAQQESGDDDAQCDWYFLNLLSDTTVGLPILWVTLIVLQNVLQHFHVENIESGNYFPSTTTQTPGKQKPLFRAFLKQLLVFSGGLTIMKFVVYELLKHYEDGAFWFADLLLGWCDRWPNFQVFLIMFVCPVALNFFQYFCVDNIIKLPTDCVNSKNIENFEPETLEFTPAYEHRVRHAIYGSSV</sequence>
<feature type="transmembrane region" description="Helical" evidence="1">
    <location>
        <begin position="157"/>
        <end position="175"/>
    </location>
</feature>
<keyword evidence="3" id="KW-1185">Reference proteome</keyword>
<keyword evidence="1" id="KW-0812">Transmembrane</keyword>
<proteinExistence type="predicted"/>
<dbReference type="GO" id="GO:0016020">
    <property type="term" value="C:membrane"/>
    <property type="evidence" value="ECO:0007669"/>
    <property type="project" value="TreeGrafter"/>
</dbReference>
<reference evidence="3" key="1">
    <citation type="journal article" date="2013" name="Genome Announc.">
        <title>Genome sequence of the food spoilage yeast Zygosaccharomyces bailii CLIB 213(T).</title>
        <authorList>
            <person name="Galeote V."/>
            <person name="Bigey F."/>
            <person name="Devillers H."/>
            <person name="Neuveglise C."/>
            <person name="Dequin S."/>
        </authorList>
    </citation>
    <scope>NUCLEOTIDE SEQUENCE [LARGE SCALE GENOMIC DNA]</scope>
    <source>
        <strain evidence="3">CLIB 213 / ATCC 58445 / CBS 680 / CCRC 21525 / NBRC 1098 / NCYC 1416 / NRRL Y-2227</strain>
    </source>
</reference>
<feature type="transmembrane region" description="Helical" evidence="1">
    <location>
        <begin position="13"/>
        <end position="35"/>
    </location>
</feature>
<accession>A0A8J2T9Z0</accession>
<keyword evidence="1" id="KW-1133">Transmembrane helix</keyword>
<feature type="transmembrane region" description="Helical" evidence="1">
    <location>
        <begin position="195"/>
        <end position="215"/>
    </location>
</feature>
<name>A0A8J2T9Z0_ZYGB2</name>
<dbReference type="AlphaFoldDB" id="A0A8J2T9Z0"/>